<name>A0A818SLP9_9BILA</name>
<feature type="repeat" description="TPR" evidence="3">
    <location>
        <begin position="486"/>
        <end position="519"/>
    </location>
</feature>
<evidence type="ECO:0000313" key="5">
    <source>
        <dbReference type="Proteomes" id="UP000663872"/>
    </source>
</evidence>
<dbReference type="Gene3D" id="1.25.40.10">
    <property type="entry name" value="Tetratricopeptide repeat domain"/>
    <property type="match status" value="2"/>
</dbReference>
<dbReference type="SMART" id="SM00028">
    <property type="entry name" value="TPR"/>
    <property type="match status" value="5"/>
</dbReference>
<dbReference type="InterPro" id="IPR019734">
    <property type="entry name" value="TPR_rpt"/>
</dbReference>
<dbReference type="PANTHER" id="PTHR45641:SF19">
    <property type="entry name" value="NEPHROCYSTIN-3"/>
    <property type="match status" value="1"/>
</dbReference>
<dbReference type="AlphaFoldDB" id="A0A818SLP9"/>
<comment type="caution">
    <text evidence="4">The sequence shown here is derived from an EMBL/GenBank/DDBJ whole genome shotgun (WGS) entry which is preliminary data.</text>
</comment>
<dbReference type="Gene3D" id="3.90.176.10">
    <property type="entry name" value="Toxin ADP-ribosyltransferase, Chain A, domain 1"/>
    <property type="match status" value="1"/>
</dbReference>
<dbReference type="InterPro" id="IPR011990">
    <property type="entry name" value="TPR-like_helical_dom_sf"/>
</dbReference>
<dbReference type="PROSITE" id="PS50005">
    <property type="entry name" value="TPR"/>
    <property type="match status" value="2"/>
</dbReference>
<protein>
    <submittedName>
        <fullName evidence="4">Uncharacterized protein</fullName>
    </submittedName>
</protein>
<keyword evidence="2 3" id="KW-0802">TPR repeat</keyword>
<dbReference type="PROSITE" id="PS51996">
    <property type="entry name" value="TR_MART"/>
    <property type="match status" value="1"/>
</dbReference>
<accession>A0A818SLP9</accession>
<proteinExistence type="predicted"/>
<evidence type="ECO:0000313" key="4">
    <source>
        <dbReference type="EMBL" id="CAF3672977.1"/>
    </source>
</evidence>
<evidence type="ECO:0000256" key="1">
    <source>
        <dbReference type="ARBA" id="ARBA00022737"/>
    </source>
</evidence>
<dbReference type="PANTHER" id="PTHR45641">
    <property type="entry name" value="TETRATRICOPEPTIDE REPEAT PROTEIN (AFU_ORTHOLOGUE AFUA_6G03870)"/>
    <property type="match status" value="1"/>
</dbReference>
<dbReference type="SUPFAM" id="SSF48452">
    <property type="entry name" value="TPR-like"/>
    <property type="match status" value="1"/>
</dbReference>
<feature type="repeat" description="TPR" evidence="3">
    <location>
        <begin position="528"/>
        <end position="561"/>
    </location>
</feature>
<dbReference type="Pfam" id="PF13424">
    <property type="entry name" value="TPR_12"/>
    <property type="match status" value="2"/>
</dbReference>
<organism evidence="4 5">
    <name type="scientific">Rotaria socialis</name>
    <dbReference type="NCBI Taxonomy" id="392032"/>
    <lineage>
        <taxon>Eukaryota</taxon>
        <taxon>Metazoa</taxon>
        <taxon>Spiralia</taxon>
        <taxon>Gnathifera</taxon>
        <taxon>Rotifera</taxon>
        <taxon>Eurotatoria</taxon>
        <taxon>Bdelloidea</taxon>
        <taxon>Philodinida</taxon>
        <taxon>Philodinidae</taxon>
        <taxon>Rotaria</taxon>
    </lineage>
</organism>
<gene>
    <name evidence="4" type="ORF">GRG538_LOCUS26502</name>
</gene>
<keyword evidence="1" id="KW-0677">Repeat</keyword>
<dbReference type="EMBL" id="CAJNYT010004608">
    <property type="protein sequence ID" value="CAF3672977.1"/>
    <property type="molecule type" value="Genomic_DNA"/>
</dbReference>
<evidence type="ECO:0000256" key="3">
    <source>
        <dbReference type="PROSITE-ProRule" id="PRU00339"/>
    </source>
</evidence>
<dbReference type="Proteomes" id="UP000663872">
    <property type="component" value="Unassembled WGS sequence"/>
</dbReference>
<sequence>MATSHPLPGPNDGNLETFSVVWLDAAINDTKFINAQRRIGKSIHYLKTFTKVDDCEKYLKSMHEGDRIVLVVGSSLGRILVPRVHQLRQIWSIYIFCMNKKNEEWVKHFSKIDGVTEELDEVVVLVLSIQDKSRSQRILDQPLALDIFDTRANQGKSSTELNGQFVHSQLLINCLMRMRSTPNDKADFVSFLKKAYAHNESNLTIVREFERDYTPNQALHWYTRPCFLFQILNKALRVQNVDVLYLIRFFIRDVGRQLEEYKLISPITLYRYQLMSKEELDALRNSVGQLISVNSFFSTSRDRDIAFFLLSAAGPSNNDCQKVIFEIHADPRLESIKAFADITSFSAIQNEEEVLMTLGSIFRLVSIRRHDLGWVIQMRLCSENDHDLKPIIDKIKYDVYGDDNARSNAGTYGHVLSLMGKYSEAEKYFNLIRSELCPDDKKLGACYQNLAILAAKKGNHDKSLELEQKALAIKREKLGSDDPHVADVLCNMSGSYYEKGDYKQALETCNNALAIYKRTLGEDDLKIAGCYLNMGSIHEKIGKNIEALEYFHKALSIQEKHLPSDHYSLGQSHQNIGMLQYLLGHSEVSLEHFKKALQTYEKSCASQDINFAYTYYGMGCVYISKKMFSEALMYSNKARDIFLKQLPPSHPSVFAVERNIQHIKRFTK</sequence>
<evidence type="ECO:0000256" key="2">
    <source>
        <dbReference type="ARBA" id="ARBA00022803"/>
    </source>
</evidence>
<reference evidence="4" key="1">
    <citation type="submission" date="2021-02" db="EMBL/GenBank/DDBJ databases">
        <authorList>
            <person name="Nowell W R."/>
        </authorList>
    </citation>
    <scope>NUCLEOTIDE SEQUENCE</scope>
</reference>
<dbReference type="SUPFAM" id="SSF56399">
    <property type="entry name" value="ADP-ribosylation"/>
    <property type="match status" value="1"/>
</dbReference>